<dbReference type="PANTHER" id="PTHR13061">
    <property type="entry name" value="DYNACTIN SUBUNIT P25"/>
    <property type="match status" value="1"/>
</dbReference>
<dbReference type="Gene3D" id="2.160.10.10">
    <property type="entry name" value="Hexapeptide repeat proteins"/>
    <property type="match status" value="1"/>
</dbReference>
<keyword evidence="2" id="KW-1185">Reference proteome</keyword>
<dbReference type="Pfam" id="PF00132">
    <property type="entry name" value="Hexapep"/>
    <property type="match status" value="1"/>
</dbReference>
<dbReference type="RefSeq" id="WP_135280375.1">
    <property type="nucleotide sequence ID" value="NZ_SRIO01000001.1"/>
</dbReference>
<comment type="caution">
    <text evidence="1">The sequence shown here is derived from an EMBL/GenBank/DDBJ whole genome shotgun (WGS) entry which is preliminary data.</text>
</comment>
<dbReference type="SUPFAM" id="SSF51161">
    <property type="entry name" value="Trimeric LpxA-like enzymes"/>
    <property type="match status" value="1"/>
</dbReference>
<evidence type="ECO:0000313" key="2">
    <source>
        <dbReference type="Proteomes" id="UP000297890"/>
    </source>
</evidence>
<organism evidence="1 2">
    <name type="scientific">Candidatus Macondimonas diazotrophica</name>
    <dbReference type="NCBI Taxonomy" id="2305248"/>
    <lineage>
        <taxon>Bacteria</taxon>
        <taxon>Pseudomonadati</taxon>
        <taxon>Pseudomonadota</taxon>
        <taxon>Gammaproteobacteria</taxon>
        <taxon>Chromatiales</taxon>
        <taxon>Ectothiorhodospiraceae</taxon>
        <taxon>Candidatus Macondimonas</taxon>
    </lineage>
</organism>
<evidence type="ECO:0000313" key="1">
    <source>
        <dbReference type="EMBL" id="TFZ84016.1"/>
    </source>
</evidence>
<dbReference type="InterPro" id="IPR047324">
    <property type="entry name" value="LbH_gamma_CA-like"/>
</dbReference>
<proteinExistence type="predicted"/>
<accession>A0A4Z0FBW7</accession>
<dbReference type="AlphaFoldDB" id="A0A4Z0FBW7"/>
<reference evidence="1 2" key="1">
    <citation type="journal article" date="2019" name="ISME J.">
        <title>Candidatus Macondimonas diazotrophica, a novel gammaproteobacterial genus dominating crude-oil-contaminated coastal sediments.</title>
        <authorList>
            <person name="Karthikeyan S."/>
            <person name="Konstantinidis K."/>
        </authorList>
    </citation>
    <scope>NUCLEOTIDE SEQUENCE [LARGE SCALE GENOMIC DNA]</scope>
    <source>
        <strain evidence="1 2">KTK01</strain>
    </source>
</reference>
<gene>
    <name evidence="1" type="ORF">E4680_00255</name>
</gene>
<dbReference type="InterPro" id="IPR011004">
    <property type="entry name" value="Trimer_LpxA-like_sf"/>
</dbReference>
<dbReference type="EMBL" id="SRIO01000001">
    <property type="protein sequence ID" value="TFZ84016.1"/>
    <property type="molecule type" value="Genomic_DNA"/>
</dbReference>
<dbReference type="CDD" id="cd04645">
    <property type="entry name" value="LbH_gamma_CA_like"/>
    <property type="match status" value="1"/>
</dbReference>
<protein>
    <submittedName>
        <fullName evidence="1">Gamma carbonic anhydrase family protein</fullName>
    </submittedName>
</protein>
<name>A0A4Z0FBW7_9GAMM</name>
<dbReference type="PANTHER" id="PTHR13061:SF56">
    <property type="entry name" value="PROTEIN YRDA"/>
    <property type="match status" value="1"/>
</dbReference>
<dbReference type="InterPro" id="IPR001451">
    <property type="entry name" value="Hexapep"/>
</dbReference>
<sequence>MSVRSYLDAHPQLGERVYIDPDATVIGQVTLADDVSVWPGAVLRGDVERIRIGARSNIQDGAICHVTHDGPYSPGGASLVIAQEVTVGHRAVLHACRIGARCLIGMGALVLDDAVLDDEVMLGAGALVAPGKHLEGGWLYVGSPARPARPLRPAEREFLAYSAAHYVRMKDRYLAA</sequence>
<dbReference type="OrthoDB" id="9803036at2"/>
<dbReference type="Proteomes" id="UP000297890">
    <property type="component" value="Unassembled WGS sequence"/>
</dbReference>
<dbReference type="InterPro" id="IPR050484">
    <property type="entry name" value="Transf_Hexapept/Carb_Anhydrase"/>
</dbReference>